<evidence type="ECO:0000313" key="3">
    <source>
        <dbReference type="Proteomes" id="UP001516464"/>
    </source>
</evidence>
<protein>
    <submittedName>
        <fullName evidence="2">Uncharacterized protein</fullName>
    </submittedName>
</protein>
<accession>A0ABQ7I2M0</accession>
<name>A0ABQ7I2M0_9MICR</name>
<proteinExistence type="predicted"/>
<comment type="caution">
    <text evidence="2">The sequence shown here is derived from an EMBL/GenBank/DDBJ whole genome shotgun (WGS) entry which is preliminary data.</text>
</comment>
<dbReference type="Proteomes" id="UP001516464">
    <property type="component" value="Unassembled WGS sequence"/>
</dbReference>
<gene>
    <name evidence="2" type="ORF">TCON_0090</name>
</gene>
<dbReference type="EMBL" id="SBIQ01000003">
    <property type="protein sequence ID" value="KAF7684707.1"/>
    <property type="molecule type" value="Genomic_DNA"/>
</dbReference>
<sequence length="587" mass="70231">MIFGNNVIDTVTIDYKSYGDYVTYNDVTAEENANTKFEYLVACHYENDSEIYVQDGVLSNYNFRVYAIFNKRLSKYSEEDERKKLLLYIPPLLPLDGSLILANILSRSFENVSPNYKLIVRDDASTSKKEDYKFYRFKLQEKNKLYYEKIKNIIISTFAISIRISEHIKEELNFLKLERFSIQKNKSTLIALEQNLLIIIYYAVIPKYHLLIRLKYMFILIADIQSSRLDFSRYDPRSNIFFLLDKYLLKKNKTQEIDETILYAIYKESHITKKKLSYEPCLNKKFLPDDIYEILYNPVHIKNWSSDLPKLIDWVSNLERHLRKTDYFAPDRSDLDMFYFLYNEFGNDRAFDFLLTCSEFMYVESRLFVERHLFTDGADYCHLYDKICDLYFHDIFSIQEINDTKFDIYLSLSTNKELKNYNINLDSRYLKDLNNCELIKNLYYLLVEKREMLYMSMALSGVSFCNFYNDYLTVVVKQLRKMMYYDNIYDEILNDWMMSDEYIRGMPDPYKDTSILKEEIDTQNSRIYFSIFDAKKIDRMNANSETSKIFSLLFNKFNDAIAEKIKSDKLNNNSEKKNDKRGKTNKN</sequence>
<organism evidence="2 3">
    <name type="scientific">Astathelohania contejeani</name>
    <dbReference type="NCBI Taxonomy" id="164912"/>
    <lineage>
        <taxon>Eukaryota</taxon>
        <taxon>Fungi</taxon>
        <taxon>Fungi incertae sedis</taxon>
        <taxon>Microsporidia</taxon>
        <taxon>Astathelohaniidae</taxon>
        <taxon>Astathelohania</taxon>
    </lineage>
</organism>
<feature type="region of interest" description="Disordered" evidence="1">
    <location>
        <begin position="568"/>
        <end position="587"/>
    </location>
</feature>
<reference evidence="2 3" key="1">
    <citation type="submission" date="2019-01" db="EMBL/GenBank/DDBJ databases">
        <title>Genomes sequencing and comparative genomics of infectious freshwater microsporidia, Cucumispora dikerogammari and Thelohania contejeani.</title>
        <authorList>
            <person name="Cormier A."/>
            <person name="Giraud I."/>
            <person name="Wattier R."/>
            <person name="Teixeira M."/>
            <person name="Grandjean F."/>
            <person name="Rigaud T."/>
            <person name="Cordaux R."/>
        </authorList>
    </citation>
    <scope>NUCLEOTIDE SEQUENCE [LARGE SCALE GENOMIC DNA]</scope>
    <source>
        <strain evidence="2">T1</strain>
        <tissue evidence="2">Spores</tissue>
    </source>
</reference>
<evidence type="ECO:0000256" key="1">
    <source>
        <dbReference type="SAM" id="MobiDB-lite"/>
    </source>
</evidence>
<evidence type="ECO:0000313" key="2">
    <source>
        <dbReference type="EMBL" id="KAF7684707.1"/>
    </source>
</evidence>
<keyword evidence="3" id="KW-1185">Reference proteome</keyword>